<name>A0A1H8QDT8_9PSEU</name>
<evidence type="ECO:0008006" key="3">
    <source>
        <dbReference type="Google" id="ProtNLM"/>
    </source>
</evidence>
<sequence>MERVRFGSYAERPPHTPRLEYPAMAPARTPKLLLSAFLLFGVAACGVDAREGTAALGGGGAPAKAAAAQSSTELQFGAEHRFTSGITISVSAPQSFQPSPAAYPRSPRAASFDIEVTNNGADAYKLSGLTVTATIAGRPAKQVVDATQGLNGIFDAGKDLQSGRTAQMTLAFAVPAETTQLKVQLRPSGSEPGVVTYCGDA</sequence>
<organism evidence="1 2">
    <name type="scientific">Amycolatopsis saalfeldensis</name>
    <dbReference type="NCBI Taxonomy" id="394193"/>
    <lineage>
        <taxon>Bacteria</taxon>
        <taxon>Bacillati</taxon>
        <taxon>Actinomycetota</taxon>
        <taxon>Actinomycetes</taxon>
        <taxon>Pseudonocardiales</taxon>
        <taxon>Pseudonocardiaceae</taxon>
        <taxon>Amycolatopsis</taxon>
    </lineage>
</organism>
<dbReference type="RefSeq" id="WP_425425212.1">
    <property type="nucleotide sequence ID" value="NZ_FOEF01000001.1"/>
</dbReference>
<evidence type="ECO:0000313" key="1">
    <source>
        <dbReference type="EMBL" id="SEO52409.1"/>
    </source>
</evidence>
<proteinExistence type="predicted"/>
<dbReference type="Proteomes" id="UP000198582">
    <property type="component" value="Unassembled WGS sequence"/>
</dbReference>
<gene>
    <name evidence="1" type="ORF">SAMN04489732_101316</name>
</gene>
<evidence type="ECO:0000313" key="2">
    <source>
        <dbReference type="Proteomes" id="UP000198582"/>
    </source>
</evidence>
<dbReference type="EMBL" id="FOEF01000001">
    <property type="protein sequence ID" value="SEO52409.1"/>
    <property type="molecule type" value="Genomic_DNA"/>
</dbReference>
<accession>A0A1H8QDT8</accession>
<dbReference type="STRING" id="394193.SAMN04489732_101316"/>
<protein>
    <recommendedName>
        <fullName evidence="3">DUF4352 domain-containing protein</fullName>
    </recommendedName>
</protein>
<dbReference type="AlphaFoldDB" id="A0A1H8QDT8"/>
<reference evidence="1 2" key="1">
    <citation type="submission" date="2016-10" db="EMBL/GenBank/DDBJ databases">
        <authorList>
            <person name="de Groot N.N."/>
        </authorList>
    </citation>
    <scope>NUCLEOTIDE SEQUENCE [LARGE SCALE GENOMIC DNA]</scope>
    <source>
        <strain evidence="1 2">DSM 44993</strain>
    </source>
</reference>
<keyword evidence="2" id="KW-1185">Reference proteome</keyword>